<dbReference type="InterPro" id="IPR011021">
    <property type="entry name" value="Arrestin-like_N"/>
</dbReference>
<keyword evidence="4" id="KW-1185">Reference proteome</keyword>
<dbReference type="AlphaFoldDB" id="A0A3M7PPA6"/>
<dbReference type="SMART" id="SM01017">
    <property type="entry name" value="Arrestin_C"/>
    <property type="match status" value="1"/>
</dbReference>
<dbReference type="InterPro" id="IPR050357">
    <property type="entry name" value="Arrestin_domain-protein"/>
</dbReference>
<dbReference type="InterPro" id="IPR014756">
    <property type="entry name" value="Ig_E-set"/>
</dbReference>
<protein>
    <submittedName>
        <fullName evidence="3">Arrestin domain-containing 3-like</fullName>
    </submittedName>
</protein>
<dbReference type="STRING" id="10195.A0A3M7PPA6"/>
<dbReference type="OrthoDB" id="2333384at2759"/>
<accession>A0A3M7PPA6</accession>
<reference evidence="3 4" key="1">
    <citation type="journal article" date="2018" name="Sci. Rep.">
        <title>Genomic signatures of local adaptation to the degree of environmental predictability in rotifers.</title>
        <authorList>
            <person name="Franch-Gras L."/>
            <person name="Hahn C."/>
            <person name="Garcia-Roger E.M."/>
            <person name="Carmona M.J."/>
            <person name="Serra M."/>
            <person name="Gomez A."/>
        </authorList>
    </citation>
    <scope>NUCLEOTIDE SEQUENCE [LARGE SCALE GENOMIC DNA]</scope>
    <source>
        <strain evidence="3">HYR1</strain>
    </source>
</reference>
<evidence type="ECO:0000259" key="2">
    <source>
        <dbReference type="SMART" id="SM01017"/>
    </source>
</evidence>
<proteinExistence type="inferred from homology"/>
<feature type="non-terminal residue" evidence="3">
    <location>
        <position position="312"/>
    </location>
</feature>
<dbReference type="GO" id="GO:0015031">
    <property type="term" value="P:protein transport"/>
    <property type="evidence" value="ECO:0007669"/>
    <property type="project" value="TreeGrafter"/>
</dbReference>
<dbReference type="Gene3D" id="2.60.40.640">
    <property type="match status" value="2"/>
</dbReference>
<evidence type="ECO:0000313" key="4">
    <source>
        <dbReference type="Proteomes" id="UP000276133"/>
    </source>
</evidence>
<dbReference type="SUPFAM" id="SSF81296">
    <property type="entry name" value="E set domains"/>
    <property type="match status" value="2"/>
</dbReference>
<feature type="domain" description="Arrestin C-terminal-like" evidence="2">
    <location>
        <begin position="164"/>
        <end position="295"/>
    </location>
</feature>
<dbReference type="PANTHER" id="PTHR11188">
    <property type="entry name" value="ARRESTIN DOMAIN CONTAINING PROTEIN"/>
    <property type="match status" value="1"/>
</dbReference>
<dbReference type="InterPro" id="IPR011022">
    <property type="entry name" value="Arrestin_C-like"/>
</dbReference>
<sequence>MDFFDILLDRQTPLFHPGDLIVGKIVISLSKKVKVNKIKILLNGIANVGWLEDKTSRNDTKYVHANKNYIHLDLILIENKSMEAGRHKFPFSIKLPDTLPSSFQDNHGSISYSLKALFDIPWNFEKSTKKDLTIYSNVDLNSFVGLAEPKTVSVRRSSGFELFENNNIRITLAVDKTGFAPGEPVIFTATIQNETSKDLKHIKMNLVQNCKFNIDNESKEIQKKISTIEYANHVAKKSTQKWLCSNWILPQTCPSSVDEFDLVKISYNLELKMTASIGFKKWKEKMFCYLFSTKVSLAKISWNTWMNFGCEN</sequence>
<name>A0A3M7PPA6_BRAPC</name>
<dbReference type="Pfam" id="PF02752">
    <property type="entry name" value="Arrestin_C"/>
    <property type="match status" value="1"/>
</dbReference>
<evidence type="ECO:0000313" key="3">
    <source>
        <dbReference type="EMBL" id="RNA00936.1"/>
    </source>
</evidence>
<dbReference type="GO" id="GO:0005737">
    <property type="term" value="C:cytoplasm"/>
    <property type="evidence" value="ECO:0007669"/>
    <property type="project" value="TreeGrafter"/>
</dbReference>
<comment type="similarity">
    <text evidence="1">Belongs to the arrestin family.</text>
</comment>
<gene>
    <name evidence="3" type="ORF">BpHYR1_000188</name>
</gene>
<evidence type="ECO:0000256" key="1">
    <source>
        <dbReference type="ARBA" id="ARBA00005298"/>
    </source>
</evidence>
<comment type="caution">
    <text evidence="3">The sequence shown here is derived from an EMBL/GenBank/DDBJ whole genome shotgun (WGS) entry which is preliminary data.</text>
</comment>
<dbReference type="PANTHER" id="PTHR11188:SF176">
    <property type="entry name" value="ARRESTIN DOMAIN-CONTAINING PROTEIN 1"/>
    <property type="match status" value="1"/>
</dbReference>
<dbReference type="InterPro" id="IPR014752">
    <property type="entry name" value="Arrestin-like_C"/>
</dbReference>
<dbReference type="Pfam" id="PF00339">
    <property type="entry name" value="Arrestin_N"/>
    <property type="match status" value="1"/>
</dbReference>
<dbReference type="Proteomes" id="UP000276133">
    <property type="component" value="Unassembled WGS sequence"/>
</dbReference>
<organism evidence="3 4">
    <name type="scientific">Brachionus plicatilis</name>
    <name type="common">Marine rotifer</name>
    <name type="synonym">Brachionus muelleri</name>
    <dbReference type="NCBI Taxonomy" id="10195"/>
    <lineage>
        <taxon>Eukaryota</taxon>
        <taxon>Metazoa</taxon>
        <taxon>Spiralia</taxon>
        <taxon>Gnathifera</taxon>
        <taxon>Rotifera</taxon>
        <taxon>Eurotatoria</taxon>
        <taxon>Monogononta</taxon>
        <taxon>Pseudotrocha</taxon>
        <taxon>Ploima</taxon>
        <taxon>Brachionidae</taxon>
        <taxon>Brachionus</taxon>
    </lineage>
</organism>
<dbReference type="EMBL" id="REGN01009547">
    <property type="protein sequence ID" value="RNA00936.1"/>
    <property type="molecule type" value="Genomic_DNA"/>
</dbReference>